<accession>A0A8J8NFR9</accession>
<dbReference type="PROSITE" id="PS00108">
    <property type="entry name" value="PROTEIN_KINASE_ST"/>
    <property type="match status" value="1"/>
</dbReference>
<evidence type="ECO:0000313" key="9">
    <source>
        <dbReference type="Proteomes" id="UP000785679"/>
    </source>
</evidence>
<dbReference type="PANTHER" id="PTHR24345">
    <property type="entry name" value="SERINE/THREONINE-PROTEIN KINASE PLK"/>
    <property type="match status" value="1"/>
</dbReference>
<organism evidence="8 9">
    <name type="scientific">Halteria grandinella</name>
    <dbReference type="NCBI Taxonomy" id="5974"/>
    <lineage>
        <taxon>Eukaryota</taxon>
        <taxon>Sar</taxon>
        <taxon>Alveolata</taxon>
        <taxon>Ciliophora</taxon>
        <taxon>Intramacronucleata</taxon>
        <taxon>Spirotrichea</taxon>
        <taxon>Stichotrichia</taxon>
        <taxon>Sporadotrichida</taxon>
        <taxon>Halteriidae</taxon>
        <taxon>Halteria</taxon>
    </lineage>
</organism>
<gene>
    <name evidence="8" type="ORF">FGO68_gene495</name>
</gene>
<dbReference type="AlphaFoldDB" id="A0A8J8NFR9"/>
<dbReference type="Proteomes" id="UP000785679">
    <property type="component" value="Unassembled WGS sequence"/>
</dbReference>
<evidence type="ECO:0000256" key="2">
    <source>
        <dbReference type="ARBA" id="ARBA00022679"/>
    </source>
</evidence>
<feature type="domain" description="Protein kinase" evidence="7">
    <location>
        <begin position="290"/>
        <end position="572"/>
    </location>
</feature>
<evidence type="ECO:0000256" key="4">
    <source>
        <dbReference type="ARBA" id="ARBA00022777"/>
    </source>
</evidence>
<protein>
    <recommendedName>
        <fullName evidence="7">Protein kinase domain-containing protein</fullName>
    </recommendedName>
</protein>
<name>A0A8J8NFR9_HALGN</name>
<dbReference type="SMART" id="SM00220">
    <property type="entry name" value="S_TKc"/>
    <property type="match status" value="1"/>
</dbReference>
<dbReference type="GO" id="GO:0004674">
    <property type="term" value="F:protein serine/threonine kinase activity"/>
    <property type="evidence" value="ECO:0007669"/>
    <property type="project" value="UniProtKB-KW"/>
</dbReference>
<evidence type="ECO:0000256" key="5">
    <source>
        <dbReference type="ARBA" id="ARBA00022840"/>
    </source>
</evidence>
<dbReference type="Gene3D" id="3.30.200.20">
    <property type="entry name" value="Phosphorylase Kinase, domain 1"/>
    <property type="match status" value="1"/>
</dbReference>
<dbReference type="EMBL" id="RRYP01017256">
    <property type="protein sequence ID" value="TNV74228.1"/>
    <property type="molecule type" value="Genomic_DNA"/>
</dbReference>
<keyword evidence="2" id="KW-0808">Transferase</keyword>
<keyword evidence="9" id="KW-1185">Reference proteome</keyword>
<dbReference type="GO" id="GO:0005524">
    <property type="term" value="F:ATP binding"/>
    <property type="evidence" value="ECO:0007669"/>
    <property type="project" value="UniProtKB-KW"/>
</dbReference>
<dbReference type="Pfam" id="PF00069">
    <property type="entry name" value="Pkinase"/>
    <property type="match status" value="1"/>
</dbReference>
<dbReference type="PANTHER" id="PTHR24345:SF0">
    <property type="entry name" value="CELL CYCLE SERINE_THREONINE-PROTEIN KINASE CDC5_MSD2"/>
    <property type="match status" value="1"/>
</dbReference>
<evidence type="ECO:0000313" key="8">
    <source>
        <dbReference type="EMBL" id="TNV74228.1"/>
    </source>
</evidence>
<keyword evidence="1" id="KW-0723">Serine/threonine-protein kinase</keyword>
<reference evidence="8" key="1">
    <citation type="submission" date="2019-06" db="EMBL/GenBank/DDBJ databases">
        <authorList>
            <person name="Zheng W."/>
        </authorList>
    </citation>
    <scope>NUCLEOTIDE SEQUENCE</scope>
    <source>
        <strain evidence="8">QDHG01</strain>
    </source>
</reference>
<dbReference type="Gene3D" id="1.10.510.10">
    <property type="entry name" value="Transferase(Phosphotransferase) domain 1"/>
    <property type="match status" value="1"/>
</dbReference>
<proteinExistence type="predicted"/>
<evidence type="ECO:0000256" key="1">
    <source>
        <dbReference type="ARBA" id="ARBA00022527"/>
    </source>
</evidence>
<feature type="region of interest" description="Disordered" evidence="6">
    <location>
        <begin position="211"/>
        <end position="238"/>
    </location>
</feature>
<dbReference type="InterPro" id="IPR011009">
    <property type="entry name" value="Kinase-like_dom_sf"/>
</dbReference>
<dbReference type="InterPro" id="IPR008271">
    <property type="entry name" value="Ser/Thr_kinase_AS"/>
</dbReference>
<evidence type="ECO:0000259" key="7">
    <source>
        <dbReference type="PROSITE" id="PS50011"/>
    </source>
</evidence>
<dbReference type="GO" id="GO:0005634">
    <property type="term" value="C:nucleus"/>
    <property type="evidence" value="ECO:0007669"/>
    <property type="project" value="TreeGrafter"/>
</dbReference>
<keyword evidence="5" id="KW-0067">ATP-binding</keyword>
<sequence length="1020" mass="117050">MALLPSMPFVEFDYDKYLEHNKIFSLNDFPHFGINLNQIYDESAYKTSKNEKSKKLLQTALRFAARKMSKFKFRTTFAHERETFNYEKAIILGELHTSFTLTKELKQMLPIGGEFNRICGTFALLDQKLYLIEESENILSEDEIAQNVVQNYKVPANQEIQQKSSQLGESASPIPLLVLDIGFSKLILSVEDNSNDIKSKRHSKGVKHLNIGKECSSSPRQKMRHSNKSSLNNQDQKYSHNYPLNNKKLAFCLSKFGQSYTFTAANEAQYQAWLSALTPYVIQKDVFTKFRFQYLLGQGAFGRVFMASKSTDTTAENTKFAHKSDCKIKSESVAVKILQKKMLQEMGGNQINCLVNEIQVHWAIFECDGVLQLLEIYEDEEFIYLILEYQKQGPLFDMDQNRRKFTENQIRSVMEQLLLSVDFMHKKKIIHRDLKPDNVLINEEDEESKELVVKIADFGLACYLPVDGALIDSKCGTPSYVAPEILRGQGYGAKCDIFSLGSILFNLMSGELLFQGRNMKEMLANNKKCQITQSFMQIKGFSSQCTSLLMDLLQQDPDSRPSAETALSHDWFQGDHKAIQDLLTYNDELTQDPCLRKKETTQLRLESFGSFLCGESYFGRKVEDLTSNQFRGRESKIYSNKVVLKQSGSPVQNIPLAKYSTNATQIAFTRSSTLAKKVKILKSGFGAIIPSNCISGNRTIHSNQVEEPRRLSNSTQRVNYLRVIHESRSLQAKKCLGQSEIVENKLSSKLRCSPQNFRMDALQLVEIFPNDKFHQQNSKQIKRRRRPENTQMQENIFQSNAKIDKQSSNDNLLFKRNQQAIISKGILNQEISESVSAEEFLQGQVQQSYPIKYEFDIDYNQAEDVYSNQSYHQNQDLEEQKMDKKEENIILPYDIQGDIINSVCQKNILTTKRDRHNLHNKNDKLKNAGNIQNCAQEPLKRLIELSPMELGICVKDETSPQDLEVHADIETKKRESQEESCVVIQSSIQKLNLVYTEHSMPKAMQMSRRNVPQVKRIIVD</sequence>
<keyword evidence="4" id="KW-0418">Kinase</keyword>
<dbReference type="PROSITE" id="PS50011">
    <property type="entry name" value="PROTEIN_KINASE_DOM"/>
    <property type="match status" value="1"/>
</dbReference>
<dbReference type="SUPFAM" id="SSF56112">
    <property type="entry name" value="Protein kinase-like (PK-like)"/>
    <property type="match status" value="1"/>
</dbReference>
<keyword evidence="3" id="KW-0547">Nucleotide-binding</keyword>
<comment type="caution">
    <text evidence="8">The sequence shown here is derived from an EMBL/GenBank/DDBJ whole genome shotgun (WGS) entry which is preliminary data.</text>
</comment>
<evidence type="ECO:0000256" key="6">
    <source>
        <dbReference type="SAM" id="MobiDB-lite"/>
    </source>
</evidence>
<evidence type="ECO:0000256" key="3">
    <source>
        <dbReference type="ARBA" id="ARBA00022741"/>
    </source>
</evidence>
<dbReference type="InterPro" id="IPR000719">
    <property type="entry name" value="Prot_kinase_dom"/>
</dbReference>